<evidence type="ECO:0000256" key="1">
    <source>
        <dbReference type="ARBA" id="ARBA00001798"/>
    </source>
</evidence>
<dbReference type="InterPro" id="IPR027370">
    <property type="entry name" value="Znf-RING_euk"/>
</dbReference>
<evidence type="ECO:0000259" key="14">
    <source>
        <dbReference type="PROSITE" id="PS50089"/>
    </source>
</evidence>
<feature type="domain" description="RING-type" evidence="15">
    <location>
        <begin position="183"/>
        <end position="399"/>
    </location>
</feature>
<evidence type="ECO:0000256" key="9">
    <source>
        <dbReference type="ARBA" id="ARBA00022771"/>
    </source>
</evidence>
<dbReference type="InterPro" id="IPR001841">
    <property type="entry name" value="Znf_RING"/>
</dbReference>
<accession>A0A0E0ESA1</accession>
<dbReference type="Pfam" id="PF13445">
    <property type="entry name" value="zf-RING_UBOX"/>
    <property type="match status" value="2"/>
</dbReference>
<feature type="domain" description="RING-type" evidence="14">
    <location>
        <begin position="187"/>
        <end position="232"/>
    </location>
</feature>
<keyword evidence="10" id="KW-0833">Ubl conjugation pathway</keyword>
<dbReference type="Gene3D" id="3.30.40.10">
    <property type="entry name" value="Zinc/RING finger domain, C3HC4 (zinc finger)"/>
    <property type="match status" value="3"/>
</dbReference>
<keyword evidence="6" id="KW-0808">Transferase</keyword>
<dbReference type="InterPro" id="IPR044066">
    <property type="entry name" value="TRIAD_supradom"/>
</dbReference>
<dbReference type="GO" id="GO:0016567">
    <property type="term" value="P:protein ubiquitination"/>
    <property type="evidence" value="ECO:0007669"/>
    <property type="project" value="InterPro"/>
</dbReference>
<dbReference type="InterPro" id="IPR002867">
    <property type="entry name" value="IBR_dom"/>
</dbReference>
<evidence type="ECO:0000256" key="3">
    <source>
        <dbReference type="ARBA" id="ARBA00003976"/>
    </source>
</evidence>
<dbReference type="SUPFAM" id="SSF57850">
    <property type="entry name" value="RING/U-box"/>
    <property type="match status" value="7"/>
</dbReference>
<dbReference type="PANTHER" id="PTHR11685">
    <property type="entry name" value="RBR FAMILY RING FINGER AND IBR DOMAIN-CONTAINING"/>
    <property type="match status" value="1"/>
</dbReference>
<dbReference type="PROSITE" id="PS50089">
    <property type="entry name" value="ZF_RING_2"/>
    <property type="match status" value="4"/>
</dbReference>
<feature type="domain" description="RING-type" evidence="14">
    <location>
        <begin position="353"/>
        <end position="396"/>
    </location>
</feature>
<sequence length="1083" mass="116429">MGSPMSRPATADRSARGGGLALAIADELPQEAVAKPALMSQVMAGNSSMVAKMDEVCRVADDLMFAEDLQLEEVIRFSAHSAGPNCAVCGQATPSVDASWKPDNCDHVMCITCFGQLASDSHADELPKCPLASCQSSPDIISVSNEETGGGKGKELATYVVLEERGECSRGAAATASSSSASSEFYCTICMETVDAIERFAIPGCTHAFCASCVRQYIAAKVEENVLSIGCPDPGCKDSGGGALHPEACRDVIPPQLFQRWGDALCDSALSSHKFYCPFSDCSALLVDDPGDGEEAITDAECPHCSRMFCAQCKVPWHGGATCVEFQKLGKDERGRDDLLLRKVAKDSKWQRCPKCKMYVERVEGCVFIICRCGHCFCYLCASPMSRDNHHCKKCKRTCSKLVAMSIMSRNEEADGFLGQAKHTEAILFSAFQEMIIQDTDDDDSIDHLILIGQDQGQESKKPFSVADHGESSSPSPLTMTTTTGGAGAGEFYCSICMETVPGALKFSVSPCRHAFCVCCIGQYVAAKIGENTADVRCPDHGCGGGVEPESCRGVVPSEVLDRWGLLLCEAAIVARRLHCPFRNCSEPLLADADGEDGGVAEAECPSCHRLFCARCMVPWHDGVGCEEFQELGEDERGREDVMVRRLAGRERWQRCPQCRMYMWILLLLRLRIPNGPADMSANVDLDAKRLVPLKAWGRCRGCWSSSLSYPRSKMTSAAAAAGGADVIYISSDDEDEEIRILSADPYSPEEIQIQEVILLSLDYSRAAAAADTALSSASSSRPSAGAAASAIGEPSSLPDRKGKSKLLSEEDGPSESTTTTRRRRRKRGFTCIICMDKVQASEEFLVSVCSHAFCKSCIGGYVAAKVSDNVAAIGCPDPGCEEGSVEIGQCRGIVPPELFGRWSVSLWESSMGETKCYCPFKDCSAMLINDNGGDAEEIAETECPHCHRMFCASCRVPWHDGIDCKEFRKLGNDEKGKEDLMLKKLAGKKKWQSIGTSQAMMAHASSTAKQDAAAGAVLRELVRNVVAEELGLGGGGDACPAACQNCLILCAIKCVLKPTPVACYADCITKDGCFKAGEVAES</sequence>
<comment type="function">
    <text evidence="3">Might act as an E3 ubiquitin-protein ligase, or as part of E3 complex, which accepts ubiquitin from specific E2 ubiquitin-conjugating enzymes and then transfers it to substrates.</text>
</comment>
<dbReference type="InterPro" id="IPR031127">
    <property type="entry name" value="E3_UB_ligase_RBR"/>
</dbReference>
<dbReference type="CDD" id="cd22582">
    <property type="entry name" value="BRcat_RBR_unk"/>
    <property type="match status" value="3"/>
</dbReference>
<dbReference type="PROSITE" id="PS00518">
    <property type="entry name" value="ZF_RING_1"/>
    <property type="match status" value="4"/>
</dbReference>
<keyword evidence="11" id="KW-0862">Zinc</keyword>
<keyword evidence="17" id="KW-1185">Reference proteome</keyword>
<feature type="domain" description="RING-type" evidence="15">
    <location>
        <begin position="828"/>
        <end position="1083"/>
    </location>
</feature>
<evidence type="ECO:0000256" key="8">
    <source>
        <dbReference type="ARBA" id="ARBA00022737"/>
    </source>
</evidence>
<dbReference type="FunFam" id="1.20.120.1750:FF:000018">
    <property type="entry name" value="RBR-type E3 ubiquitin transferase"/>
    <property type="match status" value="1"/>
</dbReference>
<protein>
    <recommendedName>
        <fullName evidence="5">RBR-type E3 ubiquitin transferase</fullName>
        <ecNumber evidence="5">2.3.2.31</ecNumber>
    </recommendedName>
</protein>
<dbReference type="InterPro" id="IPR013083">
    <property type="entry name" value="Znf_RING/FYVE/PHD"/>
</dbReference>
<dbReference type="GO" id="GO:0061630">
    <property type="term" value="F:ubiquitin protein ligase activity"/>
    <property type="evidence" value="ECO:0007669"/>
    <property type="project" value="UniProtKB-EC"/>
</dbReference>
<dbReference type="SMART" id="SM00184">
    <property type="entry name" value="RING"/>
    <property type="match status" value="5"/>
</dbReference>
<comment type="cofactor">
    <cofactor evidence="2">
        <name>Zn(2+)</name>
        <dbReference type="ChEBI" id="CHEBI:29105"/>
    </cofactor>
</comment>
<dbReference type="GO" id="GO:0008270">
    <property type="term" value="F:zinc ion binding"/>
    <property type="evidence" value="ECO:0007669"/>
    <property type="project" value="UniProtKB-KW"/>
</dbReference>
<feature type="domain" description="RING-type" evidence="14">
    <location>
        <begin position="494"/>
        <end position="541"/>
    </location>
</feature>
<reference evidence="16" key="1">
    <citation type="submission" date="2015-04" db="UniProtKB">
        <authorList>
            <consortium name="EnsemblPlants"/>
        </authorList>
    </citation>
    <scope>IDENTIFICATION</scope>
</reference>
<feature type="region of interest" description="Disordered" evidence="13">
    <location>
        <begin position="778"/>
        <end position="822"/>
    </location>
</feature>
<name>A0A0E0ESA1_9ORYZ</name>
<evidence type="ECO:0000256" key="13">
    <source>
        <dbReference type="SAM" id="MobiDB-lite"/>
    </source>
</evidence>
<comment type="catalytic activity">
    <reaction evidence="1">
        <text>[E2 ubiquitin-conjugating enzyme]-S-ubiquitinyl-L-cysteine + [acceptor protein]-L-lysine = [E2 ubiquitin-conjugating enzyme]-L-cysteine + [acceptor protein]-N(6)-ubiquitinyl-L-lysine.</text>
        <dbReference type="EC" id="2.3.2.31"/>
    </reaction>
</comment>
<dbReference type="InterPro" id="IPR017907">
    <property type="entry name" value="Znf_RING_CS"/>
</dbReference>
<dbReference type="Gramene" id="OMERI09G08280.1">
    <property type="protein sequence ID" value="OMERI09G08280.1"/>
    <property type="gene ID" value="OMERI09G08280"/>
</dbReference>
<dbReference type="Proteomes" id="UP000008021">
    <property type="component" value="Chromosome 9"/>
</dbReference>
<dbReference type="Pfam" id="PF01485">
    <property type="entry name" value="IBR"/>
    <property type="match status" value="3"/>
</dbReference>
<evidence type="ECO:0000256" key="11">
    <source>
        <dbReference type="ARBA" id="ARBA00022833"/>
    </source>
</evidence>
<proteinExistence type="inferred from homology"/>
<dbReference type="EC" id="2.3.2.31" evidence="5"/>
<evidence type="ECO:0000256" key="7">
    <source>
        <dbReference type="ARBA" id="ARBA00022723"/>
    </source>
</evidence>
<evidence type="ECO:0000259" key="15">
    <source>
        <dbReference type="PROSITE" id="PS51873"/>
    </source>
</evidence>
<feature type="region of interest" description="Disordered" evidence="13">
    <location>
        <begin position="457"/>
        <end position="480"/>
    </location>
</feature>
<evidence type="ECO:0000256" key="2">
    <source>
        <dbReference type="ARBA" id="ARBA00001947"/>
    </source>
</evidence>
<dbReference type="FunFam" id="3.30.40.10:FF:000230">
    <property type="entry name" value="RBR-type E3 ubiquitin transferase"/>
    <property type="match status" value="3"/>
</dbReference>
<evidence type="ECO:0000313" key="16">
    <source>
        <dbReference type="EnsemblPlants" id="OMERI09G08280.1"/>
    </source>
</evidence>
<evidence type="ECO:0000256" key="12">
    <source>
        <dbReference type="PROSITE-ProRule" id="PRU00175"/>
    </source>
</evidence>
<dbReference type="Gene3D" id="1.20.120.1750">
    <property type="match status" value="1"/>
</dbReference>
<feature type="domain" description="RING-type" evidence="15">
    <location>
        <begin position="490"/>
        <end position="707"/>
    </location>
</feature>
<evidence type="ECO:0000256" key="5">
    <source>
        <dbReference type="ARBA" id="ARBA00012251"/>
    </source>
</evidence>
<keyword evidence="9 12" id="KW-0863">Zinc-finger</keyword>
<comment type="similarity">
    <text evidence="4">Belongs to the RBR family. Ariadne subfamily.</text>
</comment>
<keyword evidence="8" id="KW-0677">Repeat</keyword>
<evidence type="ECO:0000256" key="4">
    <source>
        <dbReference type="ARBA" id="ARBA00005884"/>
    </source>
</evidence>
<dbReference type="EnsemblPlants" id="OMERI09G08280.1">
    <property type="protein sequence ID" value="OMERI09G08280.1"/>
    <property type="gene ID" value="OMERI09G08280"/>
</dbReference>
<dbReference type="SMART" id="SM00647">
    <property type="entry name" value="IBR"/>
    <property type="match status" value="4"/>
</dbReference>
<evidence type="ECO:0000313" key="17">
    <source>
        <dbReference type="Proteomes" id="UP000008021"/>
    </source>
</evidence>
<keyword evidence="7" id="KW-0479">Metal-binding</keyword>
<evidence type="ECO:0000256" key="6">
    <source>
        <dbReference type="ARBA" id="ARBA00022679"/>
    </source>
</evidence>
<reference evidence="16" key="2">
    <citation type="submission" date="2018-05" db="EMBL/GenBank/DDBJ databases">
        <title>OmerRS3 (Oryza meridionalis Reference Sequence Version 3).</title>
        <authorList>
            <person name="Zhang J."/>
            <person name="Kudrna D."/>
            <person name="Lee S."/>
            <person name="Talag J."/>
            <person name="Welchert J."/>
            <person name="Wing R.A."/>
        </authorList>
    </citation>
    <scope>NUCLEOTIDE SEQUENCE [LARGE SCALE GENOMIC DNA]</scope>
    <source>
        <strain evidence="16">cv. OR44</strain>
    </source>
</reference>
<dbReference type="PROSITE" id="PS51873">
    <property type="entry name" value="TRIAD"/>
    <property type="match status" value="3"/>
</dbReference>
<feature type="compositionally biased region" description="Low complexity" evidence="13">
    <location>
        <begin position="778"/>
        <end position="797"/>
    </location>
</feature>
<dbReference type="STRING" id="40149.A0A0E0ESA1"/>
<dbReference type="AlphaFoldDB" id="A0A0E0ESA1"/>
<dbReference type="CDD" id="cd22584">
    <property type="entry name" value="Rcat_RBR_unk"/>
    <property type="match status" value="1"/>
</dbReference>
<organism evidence="16">
    <name type="scientific">Oryza meridionalis</name>
    <dbReference type="NCBI Taxonomy" id="40149"/>
    <lineage>
        <taxon>Eukaryota</taxon>
        <taxon>Viridiplantae</taxon>
        <taxon>Streptophyta</taxon>
        <taxon>Embryophyta</taxon>
        <taxon>Tracheophyta</taxon>
        <taxon>Spermatophyta</taxon>
        <taxon>Magnoliopsida</taxon>
        <taxon>Liliopsida</taxon>
        <taxon>Poales</taxon>
        <taxon>Poaceae</taxon>
        <taxon>BOP clade</taxon>
        <taxon>Oryzoideae</taxon>
        <taxon>Oryzeae</taxon>
        <taxon>Oryzinae</taxon>
        <taxon>Oryza</taxon>
    </lineage>
</organism>
<feature type="domain" description="RING-type" evidence="14">
    <location>
        <begin position="832"/>
        <end position="877"/>
    </location>
</feature>
<evidence type="ECO:0000256" key="10">
    <source>
        <dbReference type="ARBA" id="ARBA00022786"/>
    </source>
</evidence>